<proteinExistence type="predicted"/>
<keyword evidence="3" id="KW-1185">Reference proteome</keyword>
<dbReference type="InterPro" id="IPR050278">
    <property type="entry name" value="Serine_Prot_S9B/DPPIV"/>
</dbReference>
<dbReference type="RefSeq" id="WP_187367268.1">
    <property type="nucleotide sequence ID" value="NZ_WHJH01000301.1"/>
</dbReference>
<organism evidence="2 3">
    <name type="scientific">Massilia mucilaginosa</name>
    <dbReference type="NCBI Taxonomy" id="2609282"/>
    <lineage>
        <taxon>Bacteria</taxon>
        <taxon>Pseudomonadati</taxon>
        <taxon>Pseudomonadota</taxon>
        <taxon>Betaproteobacteria</taxon>
        <taxon>Burkholderiales</taxon>
        <taxon>Oxalobacteraceae</taxon>
        <taxon>Telluria group</taxon>
        <taxon>Massilia</taxon>
    </lineage>
</organism>
<accession>A0ABX0P554</accession>
<feature type="domain" description="Dipeptidylpeptidase IV N-terminal" evidence="1">
    <location>
        <begin position="2"/>
        <end position="102"/>
    </location>
</feature>
<dbReference type="SUPFAM" id="SSF82171">
    <property type="entry name" value="DPP6 N-terminal domain-like"/>
    <property type="match status" value="1"/>
</dbReference>
<sequence length="104" mass="11868">YQLQSRDQKRLHLISVDAATLAQRTLLTETSKTWVSIHDDLRFLSKRNAFLWASERSGRNHLYLYDLDGKLLHPVSSGEWGIDNVLAVDEKAGRVYVASNRDAV</sequence>
<feature type="non-terminal residue" evidence="2">
    <location>
        <position position="1"/>
    </location>
</feature>
<evidence type="ECO:0000313" key="2">
    <source>
        <dbReference type="EMBL" id="NHZ94084.1"/>
    </source>
</evidence>
<reference evidence="2 3" key="1">
    <citation type="submission" date="2019-10" db="EMBL/GenBank/DDBJ databases">
        <title>Taxonomy of Antarctic Massilia spp.: description of Massilia rubra sp. nov., Massilia aquatica sp. nov., Massilia mucilaginosa sp. nov., Massilia frigida sp. nov. isolated from streams, lakes and regoliths.</title>
        <authorList>
            <person name="Holochova P."/>
            <person name="Sedlacek I."/>
            <person name="Kralova S."/>
            <person name="Maslanova I."/>
            <person name="Busse H.-J."/>
            <person name="Stankova E."/>
            <person name="Vrbovska V."/>
            <person name="Kovarovic V."/>
            <person name="Bartak M."/>
            <person name="Svec P."/>
            <person name="Pantucek R."/>
        </authorList>
    </citation>
    <scope>NUCLEOTIDE SEQUENCE [LARGE SCALE GENOMIC DNA]</scope>
    <source>
        <strain evidence="2 3">CCM 8733</strain>
    </source>
</reference>
<protein>
    <submittedName>
        <fullName evidence="2">S9 family peptidase</fullName>
    </submittedName>
</protein>
<name>A0ABX0P554_9BURK</name>
<dbReference type="Gene3D" id="2.140.10.30">
    <property type="entry name" value="Dipeptidylpeptidase IV, N-terminal domain"/>
    <property type="match status" value="1"/>
</dbReference>
<dbReference type="PANTHER" id="PTHR11731">
    <property type="entry name" value="PROTEASE FAMILY S9B,C DIPEPTIDYL-PEPTIDASE IV-RELATED"/>
    <property type="match status" value="1"/>
</dbReference>
<dbReference type="Proteomes" id="UP000609726">
    <property type="component" value="Unassembled WGS sequence"/>
</dbReference>
<gene>
    <name evidence="2" type="ORF">F2P45_34655</name>
</gene>
<dbReference type="InterPro" id="IPR002469">
    <property type="entry name" value="Peptidase_S9B_N"/>
</dbReference>
<evidence type="ECO:0000259" key="1">
    <source>
        <dbReference type="Pfam" id="PF00930"/>
    </source>
</evidence>
<comment type="caution">
    <text evidence="2">The sequence shown here is derived from an EMBL/GenBank/DDBJ whole genome shotgun (WGS) entry which is preliminary data.</text>
</comment>
<dbReference type="Pfam" id="PF00930">
    <property type="entry name" value="DPPIV_N"/>
    <property type="match status" value="1"/>
</dbReference>
<feature type="non-terminal residue" evidence="2">
    <location>
        <position position="104"/>
    </location>
</feature>
<evidence type="ECO:0000313" key="3">
    <source>
        <dbReference type="Proteomes" id="UP000609726"/>
    </source>
</evidence>
<dbReference type="PANTHER" id="PTHR11731:SF193">
    <property type="entry name" value="DIPEPTIDYL PEPTIDASE 9"/>
    <property type="match status" value="1"/>
</dbReference>
<dbReference type="EMBL" id="WHJH01000301">
    <property type="protein sequence ID" value="NHZ94084.1"/>
    <property type="molecule type" value="Genomic_DNA"/>
</dbReference>